<name>A0AAV9FXG8_9PEZI</name>
<keyword evidence="3" id="KW-1185">Reference proteome</keyword>
<protein>
    <submittedName>
        <fullName evidence="2">Uncharacterized protein</fullName>
    </submittedName>
</protein>
<feature type="transmembrane region" description="Helical" evidence="1">
    <location>
        <begin position="12"/>
        <end position="30"/>
    </location>
</feature>
<keyword evidence="1" id="KW-0812">Transmembrane</keyword>
<dbReference type="EMBL" id="MU866033">
    <property type="protein sequence ID" value="KAK4442091.1"/>
    <property type="molecule type" value="Genomic_DNA"/>
</dbReference>
<reference evidence="2" key="1">
    <citation type="journal article" date="2023" name="Mol. Phylogenet. Evol.">
        <title>Genome-scale phylogeny and comparative genomics of the fungal order Sordariales.</title>
        <authorList>
            <person name="Hensen N."/>
            <person name="Bonometti L."/>
            <person name="Westerberg I."/>
            <person name="Brannstrom I.O."/>
            <person name="Guillou S."/>
            <person name="Cros-Aarteil S."/>
            <person name="Calhoun S."/>
            <person name="Haridas S."/>
            <person name="Kuo A."/>
            <person name="Mondo S."/>
            <person name="Pangilinan J."/>
            <person name="Riley R."/>
            <person name="LaButti K."/>
            <person name="Andreopoulos B."/>
            <person name="Lipzen A."/>
            <person name="Chen C."/>
            <person name="Yan M."/>
            <person name="Daum C."/>
            <person name="Ng V."/>
            <person name="Clum A."/>
            <person name="Steindorff A."/>
            <person name="Ohm R.A."/>
            <person name="Martin F."/>
            <person name="Silar P."/>
            <person name="Natvig D.O."/>
            <person name="Lalanne C."/>
            <person name="Gautier V."/>
            <person name="Ament-Velasquez S.L."/>
            <person name="Kruys A."/>
            <person name="Hutchinson M.I."/>
            <person name="Powell A.J."/>
            <person name="Barry K."/>
            <person name="Miller A.N."/>
            <person name="Grigoriev I.V."/>
            <person name="Debuchy R."/>
            <person name="Gladieux P."/>
            <person name="Hiltunen Thoren M."/>
            <person name="Johannesson H."/>
        </authorList>
    </citation>
    <scope>NUCLEOTIDE SEQUENCE</scope>
    <source>
        <strain evidence="2">PSN243</strain>
    </source>
</reference>
<evidence type="ECO:0000313" key="3">
    <source>
        <dbReference type="Proteomes" id="UP001321760"/>
    </source>
</evidence>
<dbReference type="Proteomes" id="UP001321760">
    <property type="component" value="Unassembled WGS sequence"/>
</dbReference>
<evidence type="ECO:0000313" key="2">
    <source>
        <dbReference type="EMBL" id="KAK4442091.1"/>
    </source>
</evidence>
<keyword evidence="1" id="KW-1133">Transmembrane helix</keyword>
<dbReference type="AlphaFoldDB" id="A0AAV9FXG8"/>
<reference evidence="2" key="2">
    <citation type="submission" date="2023-05" db="EMBL/GenBank/DDBJ databases">
        <authorList>
            <consortium name="Lawrence Berkeley National Laboratory"/>
            <person name="Steindorff A."/>
            <person name="Hensen N."/>
            <person name="Bonometti L."/>
            <person name="Westerberg I."/>
            <person name="Brannstrom I.O."/>
            <person name="Guillou S."/>
            <person name="Cros-Aarteil S."/>
            <person name="Calhoun S."/>
            <person name="Haridas S."/>
            <person name="Kuo A."/>
            <person name="Mondo S."/>
            <person name="Pangilinan J."/>
            <person name="Riley R."/>
            <person name="Labutti K."/>
            <person name="Andreopoulos B."/>
            <person name="Lipzen A."/>
            <person name="Chen C."/>
            <person name="Yanf M."/>
            <person name="Daum C."/>
            <person name="Ng V."/>
            <person name="Clum A."/>
            <person name="Ohm R."/>
            <person name="Martin F."/>
            <person name="Silar P."/>
            <person name="Natvig D."/>
            <person name="Lalanne C."/>
            <person name="Gautier V."/>
            <person name="Ament-Velasquez S.L."/>
            <person name="Kruys A."/>
            <person name="Hutchinson M.I."/>
            <person name="Powell A.J."/>
            <person name="Barry K."/>
            <person name="Miller A.N."/>
            <person name="Grigoriev I.V."/>
            <person name="Debuchy R."/>
            <person name="Gladieux P."/>
            <person name="Thoren M.H."/>
            <person name="Johannesson H."/>
        </authorList>
    </citation>
    <scope>NUCLEOTIDE SEQUENCE</scope>
    <source>
        <strain evidence="2">PSN243</strain>
    </source>
</reference>
<organism evidence="2 3">
    <name type="scientific">Podospora aff. communis PSN243</name>
    <dbReference type="NCBI Taxonomy" id="3040156"/>
    <lineage>
        <taxon>Eukaryota</taxon>
        <taxon>Fungi</taxon>
        <taxon>Dikarya</taxon>
        <taxon>Ascomycota</taxon>
        <taxon>Pezizomycotina</taxon>
        <taxon>Sordariomycetes</taxon>
        <taxon>Sordariomycetidae</taxon>
        <taxon>Sordariales</taxon>
        <taxon>Podosporaceae</taxon>
        <taxon>Podospora</taxon>
    </lineage>
</organism>
<gene>
    <name evidence="2" type="ORF">QBC34DRAFT_444418</name>
</gene>
<proteinExistence type="predicted"/>
<comment type="caution">
    <text evidence="2">The sequence shown here is derived from an EMBL/GenBank/DDBJ whole genome shotgun (WGS) entry which is preliminary data.</text>
</comment>
<evidence type="ECO:0000256" key="1">
    <source>
        <dbReference type="SAM" id="Phobius"/>
    </source>
</evidence>
<keyword evidence="1" id="KW-0472">Membrane</keyword>
<accession>A0AAV9FXG8</accession>
<sequence>MLPFNKSFGNYILLTVGLAAIALLVAIPFFKPSWLRAALTKFRGPNTTKTTRGDEENLLDGAAPMAGTVPFRDDEDVEMMTLGDLGGQTTNQGG</sequence>